<dbReference type="PROSITE" id="PS51455">
    <property type="entry name" value="PIPK"/>
    <property type="match status" value="1"/>
</dbReference>
<feature type="domain" description="PIPK" evidence="4">
    <location>
        <begin position="313"/>
        <end position="653"/>
    </location>
</feature>
<dbReference type="EMBL" id="GL376622">
    <property type="status" value="NOT_ANNOTATED_CDS"/>
    <property type="molecule type" value="Genomic_DNA"/>
</dbReference>
<proteinExistence type="predicted"/>
<feature type="region of interest" description="Disordered" evidence="2">
    <location>
        <begin position="716"/>
        <end position="771"/>
    </location>
</feature>
<organism evidence="5 6">
    <name type="scientific">Globisporangium ultimum (strain ATCC 200006 / CBS 805.95 / DAOM BR144)</name>
    <name type="common">Pythium ultimum</name>
    <dbReference type="NCBI Taxonomy" id="431595"/>
    <lineage>
        <taxon>Eukaryota</taxon>
        <taxon>Sar</taxon>
        <taxon>Stramenopiles</taxon>
        <taxon>Oomycota</taxon>
        <taxon>Peronosporomycetes</taxon>
        <taxon>Pythiales</taxon>
        <taxon>Pythiaceae</taxon>
        <taxon>Globisporangium</taxon>
    </lineage>
</organism>
<dbReference type="Proteomes" id="UP000019132">
    <property type="component" value="Unassembled WGS sequence"/>
</dbReference>
<keyword evidence="3" id="KW-0472">Membrane</keyword>
<feature type="transmembrane region" description="Helical" evidence="3">
    <location>
        <begin position="41"/>
        <end position="59"/>
    </location>
</feature>
<feature type="transmembrane region" description="Helical" evidence="3">
    <location>
        <begin position="257"/>
        <end position="279"/>
    </location>
</feature>
<dbReference type="InterPro" id="IPR027483">
    <property type="entry name" value="PInositol-4-P-4/5-kinase_C_sf"/>
</dbReference>
<keyword evidence="1" id="KW-0547">Nucleotide-binding</keyword>
<dbReference type="Gene3D" id="1.20.1070.10">
    <property type="entry name" value="Rhodopsin 7-helix transmembrane proteins"/>
    <property type="match status" value="1"/>
</dbReference>
<evidence type="ECO:0000256" key="2">
    <source>
        <dbReference type="SAM" id="MobiDB-lite"/>
    </source>
</evidence>
<dbReference type="HOGENOM" id="CLU_007960_0_0_1"/>
<dbReference type="SUPFAM" id="SSF56104">
    <property type="entry name" value="SAICAR synthase-like"/>
    <property type="match status" value="1"/>
</dbReference>
<reference evidence="5" key="3">
    <citation type="submission" date="2015-02" db="UniProtKB">
        <authorList>
            <consortium name="EnsemblProtists"/>
        </authorList>
    </citation>
    <scope>IDENTIFICATION</scope>
    <source>
        <strain evidence="5">DAOM BR144</strain>
    </source>
</reference>
<dbReference type="Gene3D" id="3.30.810.10">
    <property type="entry name" value="2-Layer Sandwich"/>
    <property type="match status" value="1"/>
</dbReference>
<dbReference type="GO" id="GO:0005524">
    <property type="term" value="F:ATP binding"/>
    <property type="evidence" value="ECO:0007669"/>
    <property type="project" value="UniProtKB-UniRule"/>
</dbReference>
<evidence type="ECO:0000313" key="5">
    <source>
        <dbReference type="EnsemblProtists" id="PYU1_T009426"/>
    </source>
</evidence>
<keyword evidence="1" id="KW-0808">Transferase</keyword>
<dbReference type="InterPro" id="IPR023610">
    <property type="entry name" value="PInositol-4/5-P-5/4-kinase"/>
</dbReference>
<accession>K3WWS8</accession>
<feature type="transmembrane region" description="Helical" evidence="3">
    <location>
        <begin position="217"/>
        <end position="237"/>
    </location>
</feature>
<dbReference type="PANTHER" id="PTHR23086:SF8">
    <property type="entry name" value="PHOSPHATIDYLINOSITOL 5-PHOSPHATE 4-KINASE, ISOFORM A"/>
    <property type="match status" value="1"/>
</dbReference>
<keyword evidence="1" id="KW-0067">ATP-binding</keyword>
<evidence type="ECO:0000256" key="3">
    <source>
        <dbReference type="SAM" id="Phobius"/>
    </source>
</evidence>
<evidence type="ECO:0000313" key="6">
    <source>
        <dbReference type="Proteomes" id="UP000019132"/>
    </source>
</evidence>
<keyword evidence="3" id="KW-0812">Transmembrane</keyword>
<dbReference type="Pfam" id="PF01504">
    <property type="entry name" value="PIP5K"/>
    <property type="match status" value="2"/>
</dbReference>
<dbReference type="EnsemblProtists" id="PYU1_T009426">
    <property type="protein sequence ID" value="PYU1_T009426"/>
    <property type="gene ID" value="PYU1_G009408"/>
</dbReference>
<keyword evidence="1" id="KW-0418">Kinase</keyword>
<dbReference type="InterPro" id="IPR002498">
    <property type="entry name" value="PInositol-4-P-4/5-kinase_core"/>
</dbReference>
<feature type="transmembrane region" description="Helical" evidence="3">
    <location>
        <begin position="6"/>
        <end position="29"/>
    </location>
</feature>
<dbReference type="InterPro" id="IPR027484">
    <property type="entry name" value="PInositol-4-P-5-kinase_N"/>
</dbReference>
<dbReference type="SMART" id="SM00330">
    <property type="entry name" value="PIPKc"/>
    <property type="match status" value="1"/>
</dbReference>
<dbReference type="GO" id="GO:0005886">
    <property type="term" value="C:plasma membrane"/>
    <property type="evidence" value="ECO:0007669"/>
    <property type="project" value="TreeGrafter"/>
</dbReference>
<feature type="region of interest" description="Disordered" evidence="2">
    <location>
        <begin position="659"/>
        <end position="678"/>
    </location>
</feature>
<feature type="compositionally biased region" description="Polar residues" evidence="2">
    <location>
        <begin position="723"/>
        <end position="749"/>
    </location>
</feature>
<sequence>MDDDLFFAWQMTALTSCILAGGAMIVFFYKYPSTRAHPGPVLLCIFLSTCVANITRVALHTWHLTSKGENGQRLNPATLGDIANHELLGSMTGVETNYIPFFFWCEFFFVTSATMWYLMLALDLIFSLSNPFLPFNADNLKHHVYAWPAALLWCIAFRYLFENNNRSSRSQHILLYFHLPAYIVFVYMTVALGIAWRKSRRLETQAHRTTRRMAKLILPYLAVFVGGTLVMFVLYLFQLAQTDGRETSTANAIDQLALVLETLAVFVLFCRDAGVFRALSHKRTDKNLLPVNNTMGVPELGHGGEKIDVSNKLRMDVVKYMCMGIERSSLLRIQAAEREEGQSSDITFPDYAKVESMAVVVHGKKTSIALNFRDCAPKVFHHIRELFHIDEQFYMDSFDPAKILSEHGSEGKSGNIFYFTSNKQFMVKSVPKDEFDTLCAILPHYHRYLLSNPETMLCRYFGCHSISLPVGKRRMYFVVMQNLFNDNGPIFQRFDLKGNCDRRQAINASQVELTIQLARDQQRISQLMMDIDFHKFNGGISLARASASRLQGQLCDDIVFLASRGIIDYSILLGIRYLKSDESLPPQSHGIYSHDGQKVYYLGTVDMLQRYNWKWTVQRWFLGLLLCKDTHDVSAVPPEAYGTRLTKFVKERLFDVHPDTGGASSHHSRRSARLNGMNGGSDAATLIVHDERDYVDENDNPIRFSSELRDYSLSSSSIDSGSMYQQHGPPSSPSVAYTSVRESPHSTQAPIGMSEGRSTTTQQYRKPSFFV</sequence>
<dbReference type="PANTHER" id="PTHR23086">
    <property type="entry name" value="PHOSPHATIDYLINOSITOL-4-PHOSPHATE 5-KINASE"/>
    <property type="match status" value="1"/>
</dbReference>
<dbReference type="InParanoid" id="K3WWS8"/>
<reference evidence="6" key="1">
    <citation type="journal article" date="2010" name="Genome Biol.">
        <title>Genome sequence of the necrotrophic plant pathogen Pythium ultimum reveals original pathogenicity mechanisms and effector repertoire.</title>
        <authorList>
            <person name="Levesque C.A."/>
            <person name="Brouwer H."/>
            <person name="Cano L."/>
            <person name="Hamilton J.P."/>
            <person name="Holt C."/>
            <person name="Huitema E."/>
            <person name="Raffaele S."/>
            <person name="Robideau G.P."/>
            <person name="Thines M."/>
            <person name="Win J."/>
            <person name="Zerillo M.M."/>
            <person name="Beakes G.W."/>
            <person name="Boore J.L."/>
            <person name="Busam D."/>
            <person name="Dumas B."/>
            <person name="Ferriera S."/>
            <person name="Fuerstenberg S.I."/>
            <person name="Gachon C.M."/>
            <person name="Gaulin E."/>
            <person name="Govers F."/>
            <person name="Grenville-Briggs L."/>
            <person name="Horner N."/>
            <person name="Hostetler J."/>
            <person name="Jiang R.H."/>
            <person name="Johnson J."/>
            <person name="Krajaejun T."/>
            <person name="Lin H."/>
            <person name="Meijer H.J."/>
            <person name="Moore B."/>
            <person name="Morris P."/>
            <person name="Phuntmart V."/>
            <person name="Puiu D."/>
            <person name="Shetty J."/>
            <person name="Stajich J.E."/>
            <person name="Tripathy S."/>
            <person name="Wawra S."/>
            <person name="van West P."/>
            <person name="Whitty B.R."/>
            <person name="Coutinho P.M."/>
            <person name="Henrissat B."/>
            <person name="Martin F."/>
            <person name="Thomas P.D."/>
            <person name="Tyler B.M."/>
            <person name="De Vries R.P."/>
            <person name="Kamoun S."/>
            <person name="Yandell M."/>
            <person name="Tisserat N."/>
            <person name="Buell C.R."/>
        </authorList>
    </citation>
    <scope>NUCLEOTIDE SEQUENCE</scope>
    <source>
        <strain evidence="6">DAOM:BR144</strain>
    </source>
</reference>
<evidence type="ECO:0000259" key="4">
    <source>
        <dbReference type="PROSITE" id="PS51455"/>
    </source>
</evidence>
<reference evidence="6" key="2">
    <citation type="submission" date="2010-04" db="EMBL/GenBank/DDBJ databases">
        <authorList>
            <person name="Buell R."/>
            <person name="Hamilton J."/>
            <person name="Hostetler J."/>
        </authorList>
    </citation>
    <scope>NUCLEOTIDE SEQUENCE [LARGE SCALE GENOMIC DNA]</scope>
    <source>
        <strain evidence="6">DAOM:BR144</strain>
    </source>
</reference>
<protein>
    <recommendedName>
        <fullName evidence="4">PIPK domain-containing protein</fullName>
    </recommendedName>
</protein>
<feature type="transmembrane region" description="Helical" evidence="3">
    <location>
        <begin position="173"/>
        <end position="196"/>
    </location>
</feature>
<feature type="transmembrane region" description="Helical" evidence="3">
    <location>
        <begin position="143"/>
        <end position="161"/>
    </location>
</feature>
<dbReference type="VEuPathDB" id="FungiDB:PYU1_G009408"/>
<keyword evidence="6" id="KW-1185">Reference proteome</keyword>
<name>K3WWS8_GLOUD</name>
<dbReference type="eggNOG" id="KOG0229">
    <property type="taxonomic scope" value="Eukaryota"/>
</dbReference>
<dbReference type="CDD" id="cd00139">
    <property type="entry name" value="PIPKc"/>
    <property type="match status" value="1"/>
</dbReference>
<dbReference type="Gene3D" id="3.30.800.10">
    <property type="entry name" value="Phosphatidylinositol Phosphate Kinase II Beta"/>
    <property type="match status" value="1"/>
</dbReference>
<dbReference type="AlphaFoldDB" id="K3WWS8"/>
<feature type="compositionally biased region" description="Polar residues" evidence="2">
    <location>
        <begin position="756"/>
        <end position="765"/>
    </location>
</feature>
<feature type="transmembrane region" description="Helical" evidence="3">
    <location>
        <begin position="101"/>
        <end position="122"/>
    </location>
</feature>
<evidence type="ECO:0000256" key="1">
    <source>
        <dbReference type="PROSITE-ProRule" id="PRU00781"/>
    </source>
</evidence>
<dbReference type="GO" id="GO:0016308">
    <property type="term" value="F:1-phosphatidylinositol-4-phosphate 5-kinase activity"/>
    <property type="evidence" value="ECO:0007669"/>
    <property type="project" value="TreeGrafter"/>
</dbReference>
<keyword evidence="3" id="KW-1133">Transmembrane helix</keyword>
<dbReference type="STRING" id="431595.K3WWS8"/>
<dbReference type="GO" id="GO:0046854">
    <property type="term" value="P:phosphatidylinositol phosphate biosynthetic process"/>
    <property type="evidence" value="ECO:0007669"/>
    <property type="project" value="TreeGrafter"/>
</dbReference>
<dbReference type="OMA" id="NFRDCAP"/>